<dbReference type="InterPro" id="IPR002347">
    <property type="entry name" value="SDR_fam"/>
</dbReference>
<dbReference type="PRINTS" id="PR00081">
    <property type="entry name" value="GDHRDH"/>
</dbReference>
<evidence type="ECO:0000313" key="4">
    <source>
        <dbReference type="Proteomes" id="UP001596183"/>
    </source>
</evidence>
<dbReference type="CDD" id="cd05233">
    <property type="entry name" value="SDR_c"/>
    <property type="match status" value="1"/>
</dbReference>
<protein>
    <submittedName>
        <fullName evidence="3">SDR family NAD(P)-dependent oxidoreductase</fullName>
        <ecNumber evidence="3">1.1.1.-</ecNumber>
    </submittedName>
</protein>
<dbReference type="Proteomes" id="UP001596183">
    <property type="component" value="Unassembled WGS sequence"/>
</dbReference>
<dbReference type="EC" id="1.1.1.-" evidence="3"/>
<evidence type="ECO:0000256" key="2">
    <source>
        <dbReference type="ARBA" id="ARBA00023002"/>
    </source>
</evidence>
<sequence length="251" mass="26093">MSVDDTTGADTARKVAVITGASGGIGSAVVTAYRGLGYAVAATSRSMPESEDPQVFAFSGDLVEPGAGERIVGAAMDRFGRIDTVVNSAGVYIGKPFTDYTDKDFDLIVGVNLRGFFNVSRSAVGAMLSRGEDGGHLVNISTSLVDQPNAQVPCALASLTKGGLNAVTKELAIEFAGQGIRVNTVSLGVVRTPMNPEITPELVARHPLGRMEEVDDVVQAIVYLEQASFVTGEVLHVDGGQSAGQGKDCDE</sequence>
<dbReference type="InterPro" id="IPR036291">
    <property type="entry name" value="NAD(P)-bd_dom_sf"/>
</dbReference>
<proteinExistence type="inferred from homology"/>
<evidence type="ECO:0000313" key="3">
    <source>
        <dbReference type="EMBL" id="MFC5674555.1"/>
    </source>
</evidence>
<dbReference type="RefSeq" id="WP_381218802.1">
    <property type="nucleotide sequence ID" value="NZ_JBHSPC010000118.1"/>
</dbReference>
<reference evidence="4" key="1">
    <citation type="journal article" date="2019" name="Int. J. Syst. Evol. Microbiol.">
        <title>The Global Catalogue of Microorganisms (GCM) 10K type strain sequencing project: providing services to taxonomists for standard genome sequencing and annotation.</title>
        <authorList>
            <consortium name="The Broad Institute Genomics Platform"/>
            <consortium name="The Broad Institute Genome Sequencing Center for Infectious Disease"/>
            <person name="Wu L."/>
            <person name="Ma J."/>
        </authorList>
    </citation>
    <scope>NUCLEOTIDE SEQUENCE [LARGE SCALE GENOMIC DNA]</scope>
    <source>
        <strain evidence="4">JCM 13852</strain>
    </source>
</reference>
<dbReference type="PRINTS" id="PR00080">
    <property type="entry name" value="SDRFAMILY"/>
</dbReference>
<evidence type="ECO:0000256" key="1">
    <source>
        <dbReference type="ARBA" id="ARBA00006484"/>
    </source>
</evidence>
<dbReference type="Gene3D" id="3.40.50.720">
    <property type="entry name" value="NAD(P)-binding Rossmann-like Domain"/>
    <property type="match status" value="1"/>
</dbReference>
<name>A0ABW0XY41_9ACTN</name>
<accession>A0ABW0XY41</accession>
<comment type="similarity">
    <text evidence="1">Belongs to the short-chain dehydrogenases/reductases (SDR) family.</text>
</comment>
<keyword evidence="2 3" id="KW-0560">Oxidoreductase</keyword>
<comment type="caution">
    <text evidence="3">The sequence shown here is derived from an EMBL/GenBank/DDBJ whole genome shotgun (WGS) entry which is preliminary data.</text>
</comment>
<dbReference type="EMBL" id="JBHSPC010000118">
    <property type="protein sequence ID" value="MFC5674555.1"/>
    <property type="molecule type" value="Genomic_DNA"/>
</dbReference>
<dbReference type="PANTHER" id="PTHR43639">
    <property type="entry name" value="OXIDOREDUCTASE, SHORT-CHAIN DEHYDROGENASE/REDUCTASE FAMILY (AFU_ORTHOLOGUE AFUA_5G02870)"/>
    <property type="match status" value="1"/>
</dbReference>
<dbReference type="SUPFAM" id="SSF51735">
    <property type="entry name" value="NAD(P)-binding Rossmann-fold domains"/>
    <property type="match status" value="1"/>
</dbReference>
<organism evidence="3 4">
    <name type="scientific">Streptomyces incanus</name>
    <dbReference type="NCBI Taxonomy" id="887453"/>
    <lineage>
        <taxon>Bacteria</taxon>
        <taxon>Bacillati</taxon>
        <taxon>Actinomycetota</taxon>
        <taxon>Actinomycetes</taxon>
        <taxon>Kitasatosporales</taxon>
        <taxon>Streptomycetaceae</taxon>
        <taxon>Streptomyces</taxon>
    </lineage>
</organism>
<gene>
    <name evidence="3" type="ORF">ACFP2V_32145</name>
</gene>
<dbReference type="PANTHER" id="PTHR43639:SF1">
    <property type="entry name" value="SHORT-CHAIN DEHYDROGENASE_REDUCTASE FAMILY PROTEIN"/>
    <property type="match status" value="1"/>
</dbReference>
<dbReference type="GO" id="GO:0016491">
    <property type="term" value="F:oxidoreductase activity"/>
    <property type="evidence" value="ECO:0007669"/>
    <property type="project" value="UniProtKB-KW"/>
</dbReference>
<keyword evidence="4" id="KW-1185">Reference proteome</keyword>
<dbReference type="Pfam" id="PF13561">
    <property type="entry name" value="adh_short_C2"/>
    <property type="match status" value="1"/>
</dbReference>